<keyword evidence="2" id="KW-1133">Transmembrane helix</keyword>
<feature type="region of interest" description="Disordered" evidence="1">
    <location>
        <begin position="1"/>
        <end position="122"/>
    </location>
</feature>
<name>A0A6P2CCC1_9NOCA</name>
<feature type="transmembrane region" description="Helical" evidence="2">
    <location>
        <begin position="172"/>
        <end position="192"/>
    </location>
</feature>
<feature type="compositionally biased region" description="Low complexity" evidence="1">
    <location>
        <begin position="96"/>
        <end position="116"/>
    </location>
</feature>
<feature type="transmembrane region" description="Helical" evidence="2">
    <location>
        <begin position="147"/>
        <end position="166"/>
    </location>
</feature>
<dbReference type="Pfam" id="PF14110">
    <property type="entry name" value="DUF4282"/>
    <property type="match status" value="1"/>
</dbReference>
<accession>A0A6P2CCC1</accession>
<dbReference type="EMBL" id="QRCM01000001">
    <property type="protein sequence ID" value="TXG90407.1"/>
    <property type="molecule type" value="Genomic_DNA"/>
</dbReference>
<proteinExistence type="predicted"/>
<comment type="caution">
    <text evidence="3">The sequence shown here is derived from an EMBL/GenBank/DDBJ whole genome shotgun (WGS) entry which is preliminary data.</text>
</comment>
<organism evidence="3 4">
    <name type="scientific">Rhodococcus rhodnii</name>
    <dbReference type="NCBI Taxonomy" id="38312"/>
    <lineage>
        <taxon>Bacteria</taxon>
        <taxon>Bacillati</taxon>
        <taxon>Actinomycetota</taxon>
        <taxon>Actinomycetes</taxon>
        <taxon>Mycobacteriales</taxon>
        <taxon>Nocardiaceae</taxon>
        <taxon>Rhodococcus</taxon>
    </lineage>
</organism>
<evidence type="ECO:0000256" key="2">
    <source>
        <dbReference type="SAM" id="Phobius"/>
    </source>
</evidence>
<evidence type="ECO:0000313" key="4">
    <source>
        <dbReference type="Proteomes" id="UP000471120"/>
    </source>
</evidence>
<reference evidence="3 4" key="1">
    <citation type="submission" date="2018-07" db="EMBL/GenBank/DDBJ databases">
        <title>Genome sequence of Rhodococcus rhodnii ATCC 35071 from Rhodnius prolixus.</title>
        <authorList>
            <person name="Patel V."/>
            <person name="Vogel K.J."/>
        </authorList>
    </citation>
    <scope>NUCLEOTIDE SEQUENCE [LARGE SCALE GENOMIC DNA]</scope>
    <source>
        <strain evidence="3 4">ATCC 35071</strain>
    </source>
</reference>
<dbReference type="InterPro" id="IPR025557">
    <property type="entry name" value="DUF4282"/>
</dbReference>
<gene>
    <name evidence="3" type="ORF">DW322_09450</name>
</gene>
<keyword evidence="2" id="KW-0812">Transmembrane</keyword>
<sequence length="220" mass="22995">MNDSTNAGGTDPNGGAEQSGQQYPGSPYDAGQQQDQQGAQYYGAQQQQQSGGQQQPGGQQYPGAQYGQPQYQQYGQPGAWGGQQQYAHPGQPQPGQPQYGQPQPGQYPAGYPQPGGAPTGGSSDTGFMAALFDLSFNRFAAPSVVRVLYILLMVLVGLGYVAFVAAAFVDGIVSGLATLVVGALIAIVYLALARVSLEFVIAAVRTAQNTSKLVEMAEKK</sequence>
<dbReference type="AlphaFoldDB" id="A0A6P2CCC1"/>
<keyword evidence="2" id="KW-0472">Membrane</keyword>
<dbReference type="RefSeq" id="WP_010840037.1">
    <property type="nucleotide sequence ID" value="NZ_QRCM01000001.1"/>
</dbReference>
<evidence type="ECO:0000313" key="3">
    <source>
        <dbReference type="EMBL" id="TXG90407.1"/>
    </source>
</evidence>
<dbReference type="Proteomes" id="UP000471120">
    <property type="component" value="Unassembled WGS sequence"/>
</dbReference>
<feature type="compositionally biased region" description="Low complexity" evidence="1">
    <location>
        <begin position="27"/>
        <end position="90"/>
    </location>
</feature>
<evidence type="ECO:0000256" key="1">
    <source>
        <dbReference type="SAM" id="MobiDB-lite"/>
    </source>
</evidence>
<protein>
    <submittedName>
        <fullName evidence="3">DUF4282 domain-containing protein</fullName>
    </submittedName>
</protein>